<name>A0ABM8W554_GIGMA</name>
<protein>
    <submittedName>
        <fullName evidence="1">31769_t:CDS:1</fullName>
    </submittedName>
</protein>
<evidence type="ECO:0000313" key="1">
    <source>
        <dbReference type="EMBL" id="CAG8527549.1"/>
    </source>
</evidence>
<evidence type="ECO:0000313" key="2">
    <source>
        <dbReference type="Proteomes" id="UP000789901"/>
    </source>
</evidence>
<keyword evidence="2" id="KW-1185">Reference proteome</keyword>
<organism evidence="1 2">
    <name type="scientific">Gigaspora margarita</name>
    <dbReference type="NCBI Taxonomy" id="4874"/>
    <lineage>
        <taxon>Eukaryota</taxon>
        <taxon>Fungi</taxon>
        <taxon>Fungi incertae sedis</taxon>
        <taxon>Mucoromycota</taxon>
        <taxon>Glomeromycotina</taxon>
        <taxon>Glomeromycetes</taxon>
        <taxon>Diversisporales</taxon>
        <taxon>Gigasporaceae</taxon>
        <taxon>Gigaspora</taxon>
    </lineage>
</organism>
<dbReference type="EMBL" id="CAJVQB010001243">
    <property type="protein sequence ID" value="CAG8527549.1"/>
    <property type="molecule type" value="Genomic_DNA"/>
</dbReference>
<sequence length="92" mass="11151">MMIKKQINDKESVKATNYNSIKETTASEKKKNMNKESYKIERIRKESLLLKQENNRIRSKYLHLKKENKRNFTNSEHSSDIVEKKEFCQIWK</sequence>
<gene>
    <name evidence="1" type="ORF">GMARGA_LOCUS3463</name>
</gene>
<reference evidence="1 2" key="1">
    <citation type="submission" date="2021-06" db="EMBL/GenBank/DDBJ databases">
        <authorList>
            <person name="Kallberg Y."/>
            <person name="Tangrot J."/>
            <person name="Rosling A."/>
        </authorList>
    </citation>
    <scope>NUCLEOTIDE SEQUENCE [LARGE SCALE GENOMIC DNA]</scope>
    <source>
        <strain evidence="1 2">120-4 pot B 10/14</strain>
    </source>
</reference>
<proteinExistence type="predicted"/>
<accession>A0ABM8W554</accession>
<comment type="caution">
    <text evidence="1">The sequence shown here is derived from an EMBL/GenBank/DDBJ whole genome shotgun (WGS) entry which is preliminary data.</text>
</comment>
<dbReference type="Proteomes" id="UP000789901">
    <property type="component" value="Unassembled WGS sequence"/>
</dbReference>